<evidence type="ECO:0000256" key="10">
    <source>
        <dbReference type="ARBA" id="ARBA00023136"/>
    </source>
</evidence>
<reference evidence="14 15" key="1">
    <citation type="submission" date="2020-05" db="EMBL/GenBank/DDBJ databases">
        <title>Mucilaginibacter mali sp. nov.</title>
        <authorList>
            <person name="Kim H.S."/>
            <person name="Lee K.C."/>
            <person name="Suh M.K."/>
            <person name="Kim J.-S."/>
            <person name="Han K.-I."/>
            <person name="Eom M.K."/>
            <person name="Shin Y.K."/>
            <person name="Lee J.-S."/>
        </authorList>
    </citation>
    <scope>NUCLEOTIDE SEQUENCE [LARGE SCALE GENOMIC DNA]</scope>
    <source>
        <strain evidence="14 15">G2-14</strain>
    </source>
</reference>
<keyword evidence="8 13" id="KW-1133">Transmembrane helix</keyword>
<feature type="transmembrane region" description="Helical" evidence="13">
    <location>
        <begin position="140"/>
        <end position="159"/>
    </location>
</feature>
<comment type="subcellular location">
    <subcellularLocation>
        <location evidence="1">Membrane</location>
        <topology evidence="1">Multi-pass membrane protein</topology>
    </subcellularLocation>
</comment>
<feature type="transmembrane region" description="Helical" evidence="13">
    <location>
        <begin position="208"/>
        <end position="227"/>
    </location>
</feature>
<comment type="similarity">
    <text evidence="2">Belongs to the TMEM175 family.</text>
</comment>
<evidence type="ECO:0000256" key="11">
    <source>
        <dbReference type="ARBA" id="ARBA00023303"/>
    </source>
</evidence>
<dbReference type="GO" id="GO:0016020">
    <property type="term" value="C:membrane"/>
    <property type="evidence" value="ECO:0007669"/>
    <property type="project" value="UniProtKB-SubCell"/>
</dbReference>
<feature type="transmembrane region" description="Helical" evidence="13">
    <location>
        <begin position="180"/>
        <end position="202"/>
    </location>
</feature>
<protein>
    <submittedName>
        <fullName evidence="14">DUF1211 domain-containing protein</fullName>
    </submittedName>
</protein>
<dbReference type="RefSeq" id="WP_173416356.1">
    <property type="nucleotide sequence ID" value="NZ_CP054139.1"/>
</dbReference>
<evidence type="ECO:0000256" key="2">
    <source>
        <dbReference type="ARBA" id="ARBA00006920"/>
    </source>
</evidence>
<evidence type="ECO:0000256" key="1">
    <source>
        <dbReference type="ARBA" id="ARBA00004141"/>
    </source>
</evidence>
<evidence type="ECO:0000256" key="7">
    <source>
        <dbReference type="ARBA" id="ARBA00022958"/>
    </source>
</evidence>
<keyword evidence="3" id="KW-0813">Transport</keyword>
<dbReference type="AlphaFoldDB" id="A0A7D4TYX4"/>
<evidence type="ECO:0000313" key="14">
    <source>
        <dbReference type="EMBL" id="QKJ31697.1"/>
    </source>
</evidence>
<organism evidence="14 15">
    <name type="scientific">Mucilaginibacter mali</name>
    <dbReference type="NCBI Taxonomy" id="2740462"/>
    <lineage>
        <taxon>Bacteria</taxon>
        <taxon>Pseudomonadati</taxon>
        <taxon>Bacteroidota</taxon>
        <taxon>Sphingobacteriia</taxon>
        <taxon>Sphingobacteriales</taxon>
        <taxon>Sphingobacteriaceae</taxon>
        <taxon>Mucilaginibacter</taxon>
    </lineage>
</organism>
<dbReference type="EMBL" id="CP054139">
    <property type="protein sequence ID" value="QKJ31697.1"/>
    <property type="molecule type" value="Genomic_DNA"/>
</dbReference>
<evidence type="ECO:0000256" key="8">
    <source>
        <dbReference type="ARBA" id="ARBA00022989"/>
    </source>
</evidence>
<dbReference type="KEGG" id="mmab:HQ865_18640"/>
<keyword evidence="11" id="KW-0407">Ion channel</keyword>
<evidence type="ECO:0000256" key="6">
    <source>
        <dbReference type="ARBA" id="ARBA00022826"/>
    </source>
</evidence>
<keyword evidence="4" id="KW-0633">Potassium transport</keyword>
<keyword evidence="10 13" id="KW-0472">Membrane</keyword>
<proteinExistence type="inferred from homology"/>
<gene>
    <name evidence="14" type="ORF">HQ865_18640</name>
</gene>
<keyword evidence="7" id="KW-0630">Potassium</keyword>
<sequence>MVRKKPGPHKKQPIEWRSHEPNRLETFSDAVFAFALTLIIVSIEVPRTFNELFETLKGGLSFAACFAMLFLIWNSQNVFFRRYGLNDPVTVTLNGILLFVVLIYVYPMKFLSQLLFTGGTYTHNGEKIKMIGTDQTCTLMIIYSIGYSVIYLLFFLMYLNARKQSEHLELTSKEAFETNTIAYINLISALIGVVVILIALMLPQGYNGLSGFFYFLIPISYSVWFSYRGKKGRLLFGE</sequence>
<feature type="transmembrane region" description="Helical" evidence="13">
    <location>
        <begin position="55"/>
        <end position="73"/>
    </location>
</feature>
<comment type="catalytic activity">
    <reaction evidence="12">
        <text>K(+)(in) = K(+)(out)</text>
        <dbReference type="Rhea" id="RHEA:29463"/>
        <dbReference type="ChEBI" id="CHEBI:29103"/>
    </reaction>
</comment>
<accession>A0A7D4TYX4</accession>
<evidence type="ECO:0000313" key="15">
    <source>
        <dbReference type="Proteomes" id="UP000505355"/>
    </source>
</evidence>
<feature type="transmembrane region" description="Helical" evidence="13">
    <location>
        <begin position="85"/>
        <end position="106"/>
    </location>
</feature>
<evidence type="ECO:0000256" key="4">
    <source>
        <dbReference type="ARBA" id="ARBA00022538"/>
    </source>
</evidence>
<feature type="transmembrane region" description="Helical" evidence="13">
    <location>
        <begin position="26"/>
        <end position="43"/>
    </location>
</feature>
<evidence type="ECO:0000256" key="3">
    <source>
        <dbReference type="ARBA" id="ARBA00022448"/>
    </source>
</evidence>
<evidence type="ECO:0000256" key="5">
    <source>
        <dbReference type="ARBA" id="ARBA00022692"/>
    </source>
</evidence>
<dbReference type="GO" id="GO:0005267">
    <property type="term" value="F:potassium channel activity"/>
    <property type="evidence" value="ECO:0007669"/>
    <property type="project" value="UniProtKB-KW"/>
</dbReference>
<evidence type="ECO:0000256" key="9">
    <source>
        <dbReference type="ARBA" id="ARBA00023065"/>
    </source>
</evidence>
<keyword evidence="9" id="KW-0406">Ion transport</keyword>
<keyword evidence="5 13" id="KW-0812">Transmembrane</keyword>
<dbReference type="Proteomes" id="UP000505355">
    <property type="component" value="Chromosome"/>
</dbReference>
<evidence type="ECO:0000256" key="12">
    <source>
        <dbReference type="ARBA" id="ARBA00034430"/>
    </source>
</evidence>
<keyword evidence="6" id="KW-0631">Potassium channel</keyword>
<dbReference type="InterPro" id="IPR010617">
    <property type="entry name" value="TMEM175-like"/>
</dbReference>
<name>A0A7D4TYX4_9SPHI</name>
<dbReference type="Pfam" id="PF06736">
    <property type="entry name" value="TMEM175"/>
    <property type="match status" value="1"/>
</dbReference>
<keyword evidence="15" id="KW-1185">Reference proteome</keyword>
<evidence type="ECO:0000256" key="13">
    <source>
        <dbReference type="SAM" id="Phobius"/>
    </source>
</evidence>
<dbReference type="GO" id="GO:0015252">
    <property type="term" value="F:proton channel activity"/>
    <property type="evidence" value="ECO:0007669"/>
    <property type="project" value="InterPro"/>
</dbReference>